<dbReference type="AlphaFoldDB" id="A0A429VCE8"/>
<reference evidence="4 5" key="1">
    <citation type="submission" date="2018-12" db="EMBL/GenBank/DDBJ databases">
        <title>Sphingomonas sp. HMF7854 Genome sequencing and assembly.</title>
        <authorList>
            <person name="Cha I."/>
            <person name="Kang H."/>
            <person name="Kim H."/>
            <person name="Kang J."/>
            <person name="Joh K."/>
        </authorList>
    </citation>
    <scope>NUCLEOTIDE SEQUENCE [LARGE SCALE GENOMIC DNA]</scope>
    <source>
        <strain evidence="4 5">HMF7854</strain>
    </source>
</reference>
<dbReference type="EMBL" id="RWJF01000001">
    <property type="protein sequence ID" value="RST31512.1"/>
    <property type="molecule type" value="Genomic_DNA"/>
</dbReference>
<evidence type="ECO:0000256" key="2">
    <source>
        <dbReference type="ARBA" id="ARBA00022729"/>
    </source>
</evidence>
<name>A0A429VCE8_9SPHN</name>
<sequence>MQQPARGSPRAGTFAEVIMRGLMPVRFALVLSMALGAGSAFADTNAVPPGQPCSKNNGNPCNGNNGNLGSVGNAHGHARISNGPLSIEMTMPSVAGRTAYVDQVGDSQVVTIVQEAPNATASVTQSGTHNEADVRQAGSGNAALTATQAGSGNFARLAQSGSGDNLLVLTQSGANNWAFASQNATGVLFNGAKLSQSGNDNDLSLAQNGSDNRAVLTQEGSGNGMTATQNGDGNRLMWAQKGNNLADLNVVQSGGSVTLGQLSIIQTGAGH</sequence>
<proteinExistence type="inferred from homology"/>
<comment type="similarity">
    <text evidence="1">Belongs to the CsgA/CsgB family.</text>
</comment>
<comment type="caution">
    <text evidence="4">The sequence shown here is derived from an EMBL/GenBank/DDBJ whole genome shotgun (WGS) entry which is preliminary data.</text>
</comment>
<feature type="signal peptide" evidence="3">
    <location>
        <begin position="1"/>
        <end position="42"/>
    </location>
</feature>
<dbReference type="Proteomes" id="UP000274661">
    <property type="component" value="Unassembled WGS sequence"/>
</dbReference>
<evidence type="ECO:0008006" key="6">
    <source>
        <dbReference type="Google" id="ProtNLM"/>
    </source>
</evidence>
<dbReference type="OrthoDB" id="827001at2"/>
<evidence type="ECO:0000256" key="3">
    <source>
        <dbReference type="SAM" id="SignalP"/>
    </source>
</evidence>
<accession>A0A429VCE8</accession>
<protein>
    <recommendedName>
        <fullName evidence="6">Curlin</fullName>
    </recommendedName>
</protein>
<evidence type="ECO:0000256" key="1">
    <source>
        <dbReference type="ARBA" id="ARBA00009766"/>
    </source>
</evidence>
<dbReference type="Pfam" id="PF07012">
    <property type="entry name" value="Curlin_rpt"/>
    <property type="match status" value="2"/>
</dbReference>
<evidence type="ECO:0000313" key="5">
    <source>
        <dbReference type="Proteomes" id="UP000274661"/>
    </source>
</evidence>
<feature type="chain" id="PRO_5018970808" description="Curlin" evidence="3">
    <location>
        <begin position="43"/>
        <end position="271"/>
    </location>
</feature>
<evidence type="ECO:0000313" key="4">
    <source>
        <dbReference type="EMBL" id="RST31512.1"/>
    </source>
</evidence>
<dbReference type="GO" id="GO:0009289">
    <property type="term" value="C:pilus"/>
    <property type="evidence" value="ECO:0007669"/>
    <property type="project" value="InterPro"/>
</dbReference>
<organism evidence="4 5">
    <name type="scientific">Sphingomonas ginkgonis</name>
    <dbReference type="NCBI Taxonomy" id="2315330"/>
    <lineage>
        <taxon>Bacteria</taxon>
        <taxon>Pseudomonadati</taxon>
        <taxon>Pseudomonadota</taxon>
        <taxon>Alphaproteobacteria</taxon>
        <taxon>Sphingomonadales</taxon>
        <taxon>Sphingomonadaceae</taxon>
        <taxon>Sphingomonas</taxon>
    </lineage>
</organism>
<keyword evidence="2 3" id="KW-0732">Signal</keyword>
<dbReference type="InterPro" id="IPR009742">
    <property type="entry name" value="Curlin_rpt"/>
</dbReference>
<dbReference type="GO" id="GO:0007155">
    <property type="term" value="P:cell adhesion"/>
    <property type="evidence" value="ECO:0007669"/>
    <property type="project" value="InterPro"/>
</dbReference>
<gene>
    <name evidence="4" type="ORF">HMF7854_12175</name>
</gene>
<keyword evidence="5" id="KW-1185">Reference proteome</keyword>